<evidence type="ECO:0000256" key="1">
    <source>
        <dbReference type="SAM" id="SignalP"/>
    </source>
</evidence>
<organism evidence="2 3">
    <name type="scientific">Polyrhizophydium stewartii</name>
    <dbReference type="NCBI Taxonomy" id="2732419"/>
    <lineage>
        <taxon>Eukaryota</taxon>
        <taxon>Fungi</taxon>
        <taxon>Fungi incertae sedis</taxon>
        <taxon>Chytridiomycota</taxon>
        <taxon>Chytridiomycota incertae sedis</taxon>
        <taxon>Chytridiomycetes</taxon>
        <taxon>Rhizophydiales</taxon>
        <taxon>Rhizophydiales incertae sedis</taxon>
        <taxon>Polyrhizophydium</taxon>
    </lineage>
</organism>
<sequence>MRLLHLSALVVAGVTMIAALPVSSADEFPFSISVSVSVSISPSPTPVLAARTAESAAQATGAPSASNATAITTATASVSAAVSRTTATTQSTIVSASTAASPVPTISAPHGMSVNQNITSATLVSSVVSAFSAQTRSAVRFLRDRLVPSVFGEVVLINTVSSSDTDVWTKLESSIGSGIQTSVNATIDSILRSSAAVATAPGAPIELTPSLFTALMNRRAHSIIASVLSNATLAATKDWLDQTGLTSSLVGILASPNSFADGKLERFLAVRLVVDEDPDPNTFIDRLLAVTAAYLTNSSVASFILPGANSATVVAASTTSSSAIAATTGATTTAPATTTTVFTTTTTAAATSTAVATTTATTTAPATATEAARASTPLTHDELVRLVAQVIMRFPSSVPIERTIFKALLTTAFF</sequence>
<proteinExistence type="predicted"/>
<evidence type="ECO:0000313" key="3">
    <source>
        <dbReference type="Proteomes" id="UP001527925"/>
    </source>
</evidence>
<dbReference type="EMBL" id="JADGIZ020000006">
    <property type="protein sequence ID" value="KAL2918631.1"/>
    <property type="molecule type" value="Genomic_DNA"/>
</dbReference>
<evidence type="ECO:0000313" key="2">
    <source>
        <dbReference type="EMBL" id="KAL2918631.1"/>
    </source>
</evidence>
<name>A0ABR4NGP4_9FUNG</name>
<protein>
    <submittedName>
        <fullName evidence="2">Uncharacterized protein</fullName>
    </submittedName>
</protein>
<accession>A0ABR4NGP4</accession>
<keyword evidence="3" id="KW-1185">Reference proteome</keyword>
<keyword evidence="1" id="KW-0732">Signal</keyword>
<reference evidence="2 3" key="1">
    <citation type="submission" date="2023-09" db="EMBL/GenBank/DDBJ databases">
        <title>Pangenome analysis of Batrachochytrium dendrobatidis and related Chytrids.</title>
        <authorList>
            <person name="Yacoub M.N."/>
            <person name="Stajich J.E."/>
            <person name="James T.Y."/>
        </authorList>
    </citation>
    <scope>NUCLEOTIDE SEQUENCE [LARGE SCALE GENOMIC DNA]</scope>
    <source>
        <strain evidence="2 3">JEL0888</strain>
    </source>
</reference>
<feature type="chain" id="PRO_5045674289" evidence="1">
    <location>
        <begin position="20"/>
        <end position="414"/>
    </location>
</feature>
<gene>
    <name evidence="2" type="ORF">HK105_202032</name>
</gene>
<feature type="signal peptide" evidence="1">
    <location>
        <begin position="1"/>
        <end position="19"/>
    </location>
</feature>
<comment type="caution">
    <text evidence="2">The sequence shown here is derived from an EMBL/GenBank/DDBJ whole genome shotgun (WGS) entry which is preliminary data.</text>
</comment>
<dbReference type="Proteomes" id="UP001527925">
    <property type="component" value="Unassembled WGS sequence"/>
</dbReference>